<gene>
    <name evidence="3" type="ORF">D0817_08675</name>
</gene>
<organism evidence="3 4">
    <name type="scientific">Flavobacterium cupreum</name>
    <dbReference type="NCBI Taxonomy" id="2133766"/>
    <lineage>
        <taxon>Bacteria</taxon>
        <taxon>Pseudomonadati</taxon>
        <taxon>Bacteroidota</taxon>
        <taxon>Flavobacteriia</taxon>
        <taxon>Flavobacteriales</taxon>
        <taxon>Flavobacteriaceae</taxon>
        <taxon>Flavobacterium</taxon>
    </lineage>
</organism>
<feature type="signal peptide" evidence="2">
    <location>
        <begin position="1"/>
        <end position="26"/>
    </location>
</feature>
<feature type="region of interest" description="Disordered" evidence="1">
    <location>
        <begin position="231"/>
        <end position="252"/>
    </location>
</feature>
<dbReference type="PROSITE" id="PS51257">
    <property type="entry name" value="PROKAR_LIPOPROTEIN"/>
    <property type="match status" value="1"/>
</dbReference>
<proteinExistence type="predicted"/>
<dbReference type="OrthoDB" id="1452383at2"/>
<comment type="caution">
    <text evidence="3">The sequence shown here is derived from an EMBL/GenBank/DDBJ whole genome shotgun (WGS) entry which is preliminary data.</text>
</comment>
<evidence type="ECO:0000256" key="2">
    <source>
        <dbReference type="SAM" id="SignalP"/>
    </source>
</evidence>
<feature type="chain" id="PRO_5019300746" evidence="2">
    <location>
        <begin position="27"/>
        <end position="481"/>
    </location>
</feature>
<keyword evidence="2" id="KW-0732">Signal</keyword>
<dbReference type="EMBL" id="QWDM01000004">
    <property type="protein sequence ID" value="RUT71189.1"/>
    <property type="molecule type" value="Genomic_DNA"/>
</dbReference>
<evidence type="ECO:0000313" key="4">
    <source>
        <dbReference type="Proteomes" id="UP000288102"/>
    </source>
</evidence>
<dbReference type="AlphaFoldDB" id="A0A434A9S1"/>
<evidence type="ECO:0000256" key="1">
    <source>
        <dbReference type="SAM" id="MobiDB-lite"/>
    </source>
</evidence>
<reference evidence="4" key="1">
    <citation type="journal article" date="2019" name="Syst. Appl. Microbiol.">
        <title>Flavobacterium circumlabens sp. nov. and Flavobacterium cupreum sp. nov., two psychrotrophic species isolated from Antarctic environmental samples.</title>
        <authorList>
            <person name="Kralova S."/>
            <person name="Busse H.-J."/>
            <person name="Svec P."/>
            <person name="Maslanova I."/>
            <person name="Stankova E."/>
            <person name="Bartak M."/>
            <person name="Sedlacek I."/>
        </authorList>
    </citation>
    <scope>NUCLEOTIDE SEQUENCE [LARGE SCALE GENOMIC DNA]</scope>
    <source>
        <strain evidence="4">CCM 8825</strain>
    </source>
</reference>
<feature type="compositionally biased region" description="Gly residues" evidence="1">
    <location>
        <begin position="231"/>
        <end position="247"/>
    </location>
</feature>
<dbReference type="Proteomes" id="UP000288102">
    <property type="component" value="Unassembled WGS sequence"/>
</dbReference>
<evidence type="ECO:0000313" key="3">
    <source>
        <dbReference type="EMBL" id="RUT71189.1"/>
    </source>
</evidence>
<name>A0A434A9S1_9FLAO</name>
<sequence length="481" mass="53037">MKKKLKQITKVVLCSFILVAFGCASENEFTQQEAKMNQAKNWFDKYDANGANYALFQKMQYNWNEASVTRSEDGTETIIVPLTELKKDEREFWEQKLYIYKSDEGRYSALLFEAYSNKYIKPESQSVDGGDFTGYMTVWDLKKGFVRGAKFLNNQVVEEGVAEFSIDRNKTNKAPETGDCIYADFGEGCHNDGGTGDGTSGNPIPLRPVIVTGPSTGTPVVYTPRGPVVGGTTPGGYTSPGGGGGGSTSSAPVKPAVNPCDKMKALTDVTKAGNMKPSIDWLKGKVMAPKNVVEHGVEVKKVMNYDGTYRYEYTQVSSMNEFSVPLSTDGSNIGGAHSHPARGVAMFSFADVRFLRNAYNGAFESKREDVFAMVIVKDNAGRINTYAIRVDDITVLDTKVNEIWNDPKYNRNNPTDDKKFKSIHDDEAIVYDASNGALEETFLAQYASFGITLYKADDTLTKWDKLVIDKTTKKAIAVPCT</sequence>
<keyword evidence="4" id="KW-1185">Reference proteome</keyword>
<protein>
    <submittedName>
        <fullName evidence="3">Uncharacterized protein</fullName>
    </submittedName>
</protein>
<dbReference type="RefSeq" id="WP_127337974.1">
    <property type="nucleotide sequence ID" value="NZ_QWDM01000004.1"/>
</dbReference>
<accession>A0A434A9S1</accession>